<dbReference type="AlphaFoldDB" id="A0A9D6V2S6"/>
<dbReference type="EMBL" id="JACRDE010000347">
    <property type="protein sequence ID" value="MBI5250474.1"/>
    <property type="molecule type" value="Genomic_DNA"/>
</dbReference>
<accession>A0A9D6V2S6</accession>
<evidence type="ECO:0000313" key="2">
    <source>
        <dbReference type="EMBL" id="MBI5250474.1"/>
    </source>
</evidence>
<keyword evidence="1" id="KW-0175">Coiled coil</keyword>
<evidence type="ECO:0000256" key="1">
    <source>
        <dbReference type="SAM" id="Coils"/>
    </source>
</evidence>
<organism evidence="2 3">
    <name type="scientific">Desulfomonile tiedjei</name>
    <dbReference type="NCBI Taxonomy" id="2358"/>
    <lineage>
        <taxon>Bacteria</taxon>
        <taxon>Pseudomonadati</taxon>
        <taxon>Thermodesulfobacteriota</taxon>
        <taxon>Desulfomonilia</taxon>
        <taxon>Desulfomonilales</taxon>
        <taxon>Desulfomonilaceae</taxon>
        <taxon>Desulfomonile</taxon>
    </lineage>
</organism>
<evidence type="ECO:0000313" key="3">
    <source>
        <dbReference type="Proteomes" id="UP000807825"/>
    </source>
</evidence>
<dbReference type="Proteomes" id="UP000807825">
    <property type="component" value="Unassembled WGS sequence"/>
</dbReference>
<reference evidence="2" key="1">
    <citation type="submission" date="2020-07" db="EMBL/GenBank/DDBJ databases">
        <title>Huge and variable diversity of episymbiotic CPR bacteria and DPANN archaea in groundwater ecosystems.</title>
        <authorList>
            <person name="He C.Y."/>
            <person name="Keren R."/>
            <person name="Whittaker M."/>
            <person name="Farag I.F."/>
            <person name="Doudna J."/>
            <person name="Cate J.H.D."/>
            <person name="Banfield J.F."/>
        </authorList>
    </citation>
    <scope>NUCLEOTIDE SEQUENCE</scope>
    <source>
        <strain evidence="2">NC_groundwater_1664_Pr3_B-0.1um_52_9</strain>
    </source>
</reference>
<name>A0A9D6V2S6_9BACT</name>
<feature type="coiled-coil region" evidence="1">
    <location>
        <begin position="47"/>
        <end position="78"/>
    </location>
</feature>
<proteinExistence type="predicted"/>
<sequence length="112" mass="12964">MTQEKDPKGKILELRKQAELAMAEKPLGISDVSARSPEQVQVLIHELQVYQIELEMQNDELRRTQQELEASRDNFSELYECAPVGYVTLNDKGLILRPILQWSDSWVKRDGH</sequence>
<gene>
    <name evidence="2" type="ORF">HY912_13355</name>
</gene>
<comment type="caution">
    <text evidence="2">The sequence shown here is derived from an EMBL/GenBank/DDBJ whole genome shotgun (WGS) entry which is preliminary data.</text>
</comment>
<protein>
    <submittedName>
        <fullName evidence="2">Uncharacterized protein</fullName>
    </submittedName>
</protein>